<dbReference type="PANTHER" id="PTHR30168">
    <property type="entry name" value="PUTATIVE MEMBRANE PROTEIN YPFJ"/>
    <property type="match status" value="1"/>
</dbReference>
<keyword evidence="4 5" id="KW-0472">Membrane</keyword>
<reference evidence="6 7" key="1">
    <citation type="submission" date="2019-06" db="EMBL/GenBank/DDBJ databases">
        <title>Whole genome shotgun sequence of Microbacterium testaceum NBRC 12675.</title>
        <authorList>
            <person name="Hosoyama A."/>
            <person name="Uohara A."/>
            <person name="Ohji S."/>
            <person name="Ichikawa N."/>
        </authorList>
    </citation>
    <scope>NUCLEOTIDE SEQUENCE [LARGE SCALE GENOMIC DNA]</scope>
    <source>
        <strain evidence="6 7">NBRC 12675</strain>
    </source>
</reference>
<evidence type="ECO:0000256" key="5">
    <source>
        <dbReference type="SAM" id="Phobius"/>
    </source>
</evidence>
<proteinExistence type="predicted"/>
<dbReference type="AlphaFoldDB" id="A0A4Y3QMB3"/>
<name>A0A4Y3QMB3_MICTE</name>
<feature type="transmembrane region" description="Helical" evidence="5">
    <location>
        <begin position="67"/>
        <end position="88"/>
    </location>
</feature>
<comment type="caution">
    <text evidence="6">The sequence shown here is derived from an EMBL/GenBank/DDBJ whole genome shotgun (WGS) entry which is preliminary data.</text>
</comment>
<dbReference type="Proteomes" id="UP000319525">
    <property type="component" value="Unassembled WGS sequence"/>
</dbReference>
<organism evidence="6 7">
    <name type="scientific">Microbacterium testaceum</name>
    <name type="common">Aureobacterium testaceum</name>
    <name type="synonym">Brevibacterium testaceum</name>
    <dbReference type="NCBI Taxonomy" id="2033"/>
    <lineage>
        <taxon>Bacteria</taxon>
        <taxon>Bacillati</taxon>
        <taxon>Actinomycetota</taxon>
        <taxon>Actinomycetes</taxon>
        <taxon>Micrococcales</taxon>
        <taxon>Microbacteriaceae</taxon>
        <taxon>Microbacterium</taxon>
    </lineage>
</organism>
<evidence type="ECO:0000256" key="4">
    <source>
        <dbReference type="ARBA" id="ARBA00023136"/>
    </source>
</evidence>
<dbReference type="GO" id="GO:0016020">
    <property type="term" value="C:membrane"/>
    <property type="evidence" value="ECO:0007669"/>
    <property type="project" value="UniProtKB-SubCell"/>
</dbReference>
<dbReference type="PANTHER" id="PTHR30168:SF0">
    <property type="entry name" value="INNER MEMBRANE PROTEIN"/>
    <property type="match status" value="1"/>
</dbReference>
<keyword evidence="3 5" id="KW-1133">Transmembrane helix</keyword>
<dbReference type="SUPFAM" id="SSF55486">
    <property type="entry name" value="Metalloproteases ('zincins'), catalytic domain"/>
    <property type="match status" value="1"/>
</dbReference>
<dbReference type="InterPro" id="IPR007343">
    <property type="entry name" value="Uncharacterised_pept_Zn_put"/>
</dbReference>
<evidence type="ECO:0000256" key="2">
    <source>
        <dbReference type="ARBA" id="ARBA00022692"/>
    </source>
</evidence>
<keyword evidence="2 5" id="KW-0812">Transmembrane</keyword>
<protein>
    <submittedName>
        <fullName evidence="6">Membrane protein</fullName>
    </submittedName>
</protein>
<evidence type="ECO:0000313" key="7">
    <source>
        <dbReference type="Proteomes" id="UP000319525"/>
    </source>
</evidence>
<gene>
    <name evidence="6" type="ORF">MTE01_17480</name>
</gene>
<sequence length="337" mass="35267">MERNGPKRTYTDLHGLTRAFGHAARRFARWKSSPSKHADPARSLTAVTFNDNARVGGNSAKRRGGTVAAVGGGAVGLGAVVVLLISMFTGTDLTGLLGSGGGAAAPGSGGERIASCETGQDANENDSCRLAAASLDIDQFWAERLDGYRKPQLVIVDGQTGSSCGTASNATGPFYCPPDETVFVDPTFFSILREQYDTTAGPLAQLYVLAHEYGHHVQSLTGVMQQHPNNGTGADSNGVRTELQADCYAGAWVAAASEQVDENGTPYLQPPTDQQILDALSAASAVGDDHIQTEAGQISNPDSFTHGSSEQRTRWFDEGRQGGVNACDTFSVPGGSL</sequence>
<dbReference type="EMBL" id="BJML01000005">
    <property type="protein sequence ID" value="GEB45803.1"/>
    <property type="molecule type" value="Genomic_DNA"/>
</dbReference>
<accession>A0A4Y3QMB3</accession>
<evidence type="ECO:0000256" key="1">
    <source>
        <dbReference type="ARBA" id="ARBA00004167"/>
    </source>
</evidence>
<dbReference type="Pfam" id="PF04228">
    <property type="entry name" value="Zn_peptidase"/>
    <property type="match status" value="1"/>
</dbReference>
<evidence type="ECO:0000313" key="6">
    <source>
        <dbReference type="EMBL" id="GEB45803.1"/>
    </source>
</evidence>
<comment type="subcellular location">
    <subcellularLocation>
        <location evidence="1">Membrane</location>
        <topology evidence="1">Single-pass membrane protein</topology>
    </subcellularLocation>
</comment>
<evidence type="ECO:0000256" key="3">
    <source>
        <dbReference type="ARBA" id="ARBA00022989"/>
    </source>
</evidence>